<protein>
    <submittedName>
        <fullName evidence="2">Uncharacterized protein</fullName>
    </submittedName>
</protein>
<keyword evidence="3" id="KW-1185">Reference proteome</keyword>
<feature type="region of interest" description="Disordered" evidence="1">
    <location>
        <begin position="55"/>
        <end position="92"/>
    </location>
</feature>
<dbReference type="GeneID" id="25738144"/>
<name>A0A0D2MI42_9CHLO</name>
<dbReference type="RefSeq" id="XP_013901699.1">
    <property type="nucleotide sequence ID" value="XM_014046245.1"/>
</dbReference>
<evidence type="ECO:0000256" key="1">
    <source>
        <dbReference type="SAM" id="MobiDB-lite"/>
    </source>
</evidence>
<proteinExistence type="predicted"/>
<gene>
    <name evidence="2" type="ORF">MNEG_5267</name>
</gene>
<reference evidence="2 3" key="1">
    <citation type="journal article" date="2013" name="BMC Genomics">
        <title>Reconstruction of the lipid metabolism for the microalga Monoraphidium neglectum from its genome sequence reveals characteristics suitable for biofuel production.</title>
        <authorList>
            <person name="Bogen C."/>
            <person name="Al-Dilaimi A."/>
            <person name="Albersmeier A."/>
            <person name="Wichmann J."/>
            <person name="Grundmann M."/>
            <person name="Rupp O."/>
            <person name="Lauersen K.J."/>
            <person name="Blifernez-Klassen O."/>
            <person name="Kalinowski J."/>
            <person name="Goesmann A."/>
            <person name="Mussgnug J.H."/>
            <person name="Kruse O."/>
        </authorList>
    </citation>
    <scope>NUCLEOTIDE SEQUENCE [LARGE SCALE GENOMIC DNA]</scope>
    <source>
        <strain evidence="2 3">SAG 48.87</strain>
    </source>
</reference>
<dbReference type="AlphaFoldDB" id="A0A0D2MI42"/>
<sequence>PAGTWLLTTRGSERTLNMWPRTASAHGAGKSRTASARAKATGCACAACGWSSGWQRATSARPQGPSCCRRASAAPSTSSWWRRQSQRRGHKA</sequence>
<dbReference type="EMBL" id="KK100996">
    <property type="protein sequence ID" value="KIZ02680.1"/>
    <property type="molecule type" value="Genomic_DNA"/>
</dbReference>
<dbReference type="KEGG" id="mng:MNEG_5267"/>
<evidence type="ECO:0000313" key="3">
    <source>
        <dbReference type="Proteomes" id="UP000054498"/>
    </source>
</evidence>
<evidence type="ECO:0000313" key="2">
    <source>
        <dbReference type="EMBL" id="KIZ02680.1"/>
    </source>
</evidence>
<feature type="non-terminal residue" evidence="2">
    <location>
        <position position="1"/>
    </location>
</feature>
<organism evidence="2 3">
    <name type="scientific">Monoraphidium neglectum</name>
    <dbReference type="NCBI Taxonomy" id="145388"/>
    <lineage>
        <taxon>Eukaryota</taxon>
        <taxon>Viridiplantae</taxon>
        <taxon>Chlorophyta</taxon>
        <taxon>core chlorophytes</taxon>
        <taxon>Chlorophyceae</taxon>
        <taxon>CS clade</taxon>
        <taxon>Sphaeropleales</taxon>
        <taxon>Selenastraceae</taxon>
        <taxon>Monoraphidium</taxon>
    </lineage>
</organism>
<accession>A0A0D2MI42</accession>
<feature type="non-terminal residue" evidence="2">
    <location>
        <position position="92"/>
    </location>
</feature>
<dbReference type="Proteomes" id="UP000054498">
    <property type="component" value="Unassembled WGS sequence"/>
</dbReference>